<gene>
    <name evidence="1" type="ORF">OFUS_LOCUS10638</name>
</gene>
<accession>A0A8J1T606</accession>
<comment type="caution">
    <text evidence="1">The sequence shown here is derived from an EMBL/GenBank/DDBJ whole genome shotgun (WGS) entry which is preliminary data.</text>
</comment>
<evidence type="ECO:0000313" key="1">
    <source>
        <dbReference type="EMBL" id="CAH1784444.1"/>
    </source>
</evidence>
<protein>
    <submittedName>
        <fullName evidence="1">Uncharacterized protein</fullName>
    </submittedName>
</protein>
<evidence type="ECO:0000313" key="2">
    <source>
        <dbReference type="Proteomes" id="UP000749559"/>
    </source>
</evidence>
<dbReference type="EMBL" id="CAIIXF020000005">
    <property type="protein sequence ID" value="CAH1784444.1"/>
    <property type="molecule type" value="Genomic_DNA"/>
</dbReference>
<sequence>MMLITCLATLFAFSTAQNATCRTDLNALWEDVSIDGELRLEQVEEDFFDLAALVSENGDGIPLADGVCAAGIDVATCLSERDGVRLCELTASADSSSDPQVITIEDIRVLFNRADATGNGVVDQAGFIRAATEVCTQLPDFGADEADCA</sequence>
<reference evidence="1" key="1">
    <citation type="submission" date="2022-03" db="EMBL/GenBank/DDBJ databases">
        <authorList>
            <person name="Martin C."/>
        </authorList>
    </citation>
    <scope>NUCLEOTIDE SEQUENCE</scope>
</reference>
<dbReference type="AlphaFoldDB" id="A0A8J1T606"/>
<proteinExistence type="predicted"/>
<dbReference type="Proteomes" id="UP000749559">
    <property type="component" value="Unassembled WGS sequence"/>
</dbReference>
<keyword evidence="2" id="KW-1185">Reference proteome</keyword>
<name>A0A8J1T606_OWEFU</name>
<organism evidence="1 2">
    <name type="scientific">Owenia fusiformis</name>
    <name type="common">Polychaete worm</name>
    <dbReference type="NCBI Taxonomy" id="6347"/>
    <lineage>
        <taxon>Eukaryota</taxon>
        <taxon>Metazoa</taxon>
        <taxon>Spiralia</taxon>
        <taxon>Lophotrochozoa</taxon>
        <taxon>Annelida</taxon>
        <taxon>Polychaeta</taxon>
        <taxon>Sedentaria</taxon>
        <taxon>Canalipalpata</taxon>
        <taxon>Sabellida</taxon>
        <taxon>Oweniida</taxon>
        <taxon>Oweniidae</taxon>
        <taxon>Owenia</taxon>
    </lineage>
</organism>